<dbReference type="Proteomes" id="UP000759131">
    <property type="component" value="Unassembled WGS sequence"/>
</dbReference>
<protein>
    <submittedName>
        <fullName evidence="2">Uncharacterized protein</fullName>
    </submittedName>
</protein>
<sequence length="381" mass="42928">MATKMVVIGVGHRTETQWPRAYVIRRPGNTCPFYAKLSSLSEESDRKCRELCEEMSALKASNESEVKALKAQLKTAIDSMETWIEGNNDLKQKLLTYEMSELSEELSALKASKHIIESDVKQLSQEINAQNISYMLGIHIPDSVETIRDLKSFLLTKGVYNENTDIIGLKTSVDSSDTIYMLFDDDYKLDSLCDNDYEILISSKLNDQSPCLSSESDRKITELCEEMSTLKASNESEVKALKEQLKTSKDSMETIDKEINDLKQTVHSLSQMMSKNISDQNMATDLLKQTLSEELSSLKASNHIIESDVKLLAQQMSEISPPVIDLSSSCSSIGSHNVWDSHWDETTEVVNTVKTWMTVISWSVLAHIGNKQVLSYIWPKL</sequence>
<dbReference type="EMBL" id="CAJPIZ010005767">
    <property type="protein sequence ID" value="CAG2108926.1"/>
    <property type="molecule type" value="Genomic_DNA"/>
</dbReference>
<feature type="coiled-coil region" evidence="1">
    <location>
        <begin position="224"/>
        <end position="272"/>
    </location>
</feature>
<keyword evidence="3" id="KW-1185">Reference proteome</keyword>
<organism evidence="2">
    <name type="scientific">Medioppia subpectinata</name>
    <dbReference type="NCBI Taxonomy" id="1979941"/>
    <lineage>
        <taxon>Eukaryota</taxon>
        <taxon>Metazoa</taxon>
        <taxon>Ecdysozoa</taxon>
        <taxon>Arthropoda</taxon>
        <taxon>Chelicerata</taxon>
        <taxon>Arachnida</taxon>
        <taxon>Acari</taxon>
        <taxon>Acariformes</taxon>
        <taxon>Sarcoptiformes</taxon>
        <taxon>Oribatida</taxon>
        <taxon>Brachypylina</taxon>
        <taxon>Oppioidea</taxon>
        <taxon>Oppiidae</taxon>
        <taxon>Medioppia</taxon>
    </lineage>
</organism>
<dbReference type="EMBL" id="OC860342">
    <property type="protein sequence ID" value="CAD7628496.1"/>
    <property type="molecule type" value="Genomic_DNA"/>
</dbReference>
<evidence type="ECO:0000313" key="3">
    <source>
        <dbReference type="Proteomes" id="UP000759131"/>
    </source>
</evidence>
<evidence type="ECO:0000313" key="2">
    <source>
        <dbReference type="EMBL" id="CAD7628496.1"/>
    </source>
</evidence>
<proteinExistence type="predicted"/>
<keyword evidence="1" id="KW-0175">Coiled coil</keyword>
<reference evidence="2" key="1">
    <citation type="submission" date="2020-11" db="EMBL/GenBank/DDBJ databases">
        <authorList>
            <person name="Tran Van P."/>
        </authorList>
    </citation>
    <scope>NUCLEOTIDE SEQUENCE</scope>
</reference>
<name>A0A7R9KSC2_9ACAR</name>
<accession>A0A7R9KSC2</accession>
<gene>
    <name evidence="2" type="ORF">OSB1V03_LOCUS8917</name>
</gene>
<dbReference type="AlphaFoldDB" id="A0A7R9KSC2"/>
<evidence type="ECO:0000256" key="1">
    <source>
        <dbReference type="SAM" id="Coils"/>
    </source>
</evidence>